<evidence type="ECO:0000256" key="1">
    <source>
        <dbReference type="SAM" id="SignalP"/>
    </source>
</evidence>
<organism evidence="2 3">
    <name type="scientific">Macrosiphum euphorbiae</name>
    <name type="common">potato aphid</name>
    <dbReference type="NCBI Taxonomy" id="13131"/>
    <lineage>
        <taxon>Eukaryota</taxon>
        <taxon>Metazoa</taxon>
        <taxon>Ecdysozoa</taxon>
        <taxon>Arthropoda</taxon>
        <taxon>Hexapoda</taxon>
        <taxon>Insecta</taxon>
        <taxon>Pterygota</taxon>
        <taxon>Neoptera</taxon>
        <taxon>Paraneoptera</taxon>
        <taxon>Hemiptera</taxon>
        <taxon>Sternorrhyncha</taxon>
        <taxon>Aphidomorpha</taxon>
        <taxon>Aphidoidea</taxon>
        <taxon>Aphididae</taxon>
        <taxon>Macrosiphini</taxon>
        <taxon>Macrosiphum</taxon>
    </lineage>
</organism>
<dbReference type="Proteomes" id="UP001160148">
    <property type="component" value="Unassembled WGS sequence"/>
</dbReference>
<name>A0AAV0XEZ0_9HEMI</name>
<keyword evidence="3" id="KW-1185">Reference proteome</keyword>
<accession>A0AAV0XEZ0</accession>
<evidence type="ECO:0000313" key="2">
    <source>
        <dbReference type="EMBL" id="CAI6367079.1"/>
    </source>
</evidence>
<feature type="chain" id="PRO_5043707089" evidence="1">
    <location>
        <begin position="23"/>
        <end position="104"/>
    </location>
</feature>
<comment type="caution">
    <text evidence="2">The sequence shown here is derived from an EMBL/GenBank/DDBJ whole genome shotgun (WGS) entry which is preliminary data.</text>
</comment>
<feature type="signal peptide" evidence="1">
    <location>
        <begin position="1"/>
        <end position="22"/>
    </location>
</feature>
<proteinExistence type="predicted"/>
<reference evidence="2 3" key="1">
    <citation type="submission" date="2023-01" db="EMBL/GenBank/DDBJ databases">
        <authorList>
            <person name="Whitehead M."/>
        </authorList>
    </citation>
    <scope>NUCLEOTIDE SEQUENCE [LARGE SCALE GENOMIC DNA]</scope>
</reference>
<protein>
    <submittedName>
        <fullName evidence="2">Uncharacterized protein</fullName>
    </submittedName>
</protein>
<gene>
    <name evidence="2" type="ORF">MEUPH1_LOCUS21595</name>
</gene>
<dbReference type="EMBL" id="CARXXK010000004">
    <property type="protein sequence ID" value="CAI6367079.1"/>
    <property type="molecule type" value="Genomic_DNA"/>
</dbReference>
<sequence>MTITRVQWVCCGIVLLAALCSGGRQYGARKIRHDHKSQDEGTQPDIDFEFETTKGFQFENGGDYDDPSEEGITLDVVHGLYDTRKGVVPNIVYQGRYLPHKRLH</sequence>
<keyword evidence="1" id="KW-0732">Signal</keyword>
<evidence type="ECO:0000313" key="3">
    <source>
        <dbReference type="Proteomes" id="UP001160148"/>
    </source>
</evidence>
<dbReference type="AlphaFoldDB" id="A0AAV0XEZ0"/>